<dbReference type="InterPro" id="IPR025348">
    <property type="entry name" value="DUF4252"/>
</dbReference>
<dbReference type="EMBL" id="JBHULZ010000026">
    <property type="protein sequence ID" value="MFD2697646.1"/>
    <property type="molecule type" value="Genomic_DNA"/>
</dbReference>
<dbReference type="Proteomes" id="UP001597357">
    <property type="component" value="Unassembled WGS sequence"/>
</dbReference>
<organism evidence="1 2">
    <name type="scientific">Mesonia sediminis</name>
    <dbReference type="NCBI Taxonomy" id="1703946"/>
    <lineage>
        <taxon>Bacteria</taxon>
        <taxon>Pseudomonadati</taxon>
        <taxon>Bacteroidota</taxon>
        <taxon>Flavobacteriia</taxon>
        <taxon>Flavobacteriales</taxon>
        <taxon>Flavobacteriaceae</taxon>
        <taxon>Mesonia</taxon>
    </lineage>
</organism>
<evidence type="ECO:0000313" key="2">
    <source>
        <dbReference type="Proteomes" id="UP001597357"/>
    </source>
</evidence>
<comment type="caution">
    <text evidence="1">The sequence shown here is derived from an EMBL/GenBank/DDBJ whole genome shotgun (WGS) entry which is preliminary data.</text>
</comment>
<evidence type="ECO:0000313" key="1">
    <source>
        <dbReference type="EMBL" id="MFD2697646.1"/>
    </source>
</evidence>
<proteinExistence type="predicted"/>
<protein>
    <submittedName>
        <fullName evidence="1">DUF4252 domain-containing protein</fullName>
    </submittedName>
</protein>
<accession>A0ABW5SCU1</accession>
<keyword evidence="2" id="KW-1185">Reference proteome</keyword>
<gene>
    <name evidence="1" type="ORF">ACFSQ0_06545</name>
</gene>
<dbReference type="Pfam" id="PF14060">
    <property type="entry name" value="DUF4252"/>
    <property type="match status" value="1"/>
</dbReference>
<name>A0ABW5SCU1_9FLAO</name>
<sequence length="174" mass="19808">MKTKIVFLLAFCLYPILNWGQANFTKYESMKEVSAMVITQNMFKLLSEIDLDTQDQETQAYIDLIENLKDIKVLTTNNVEIGTDMNTDFNSYVESSQVEELMRFKEKSLQVKFYSKPGSKEGFVSELLMLMTGQEEGEPITVVMSIQGDIDLKQVSKLANDLKVPGAKQLKNIK</sequence>
<reference evidence="2" key="1">
    <citation type="journal article" date="2019" name="Int. J. Syst. Evol. Microbiol.">
        <title>The Global Catalogue of Microorganisms (GCM) 10K type strain sequencing project: providing services to taxonomists for standard genome sequencing and annotation.</title>
        <authorList>
            <consortium name="The Broad Institute Genomics Platform"/>
            <consortium name="The Broad Institute Genome Sequencing Center for Infectious Disease"/>
            <person name="Wu L."/>
            <person name="Ma J."/>
        </authorList>
    </citation>
    <scope>NUCLEOTIDE SEQUENCE [LARGE SCALE GENOMIC DNA]</scope>
    <source>
        <strain evidence="2">KCTC 42255</strain>
    </source>
</reference>
<dbReference type="RefSeq" id="WP_379045880.1">
    <property type="nucleotide sequence ID" value="NZ_JBHULZ010000026.1"/>
</dbReference>